<protein>
    <recommendedName>
        <fullName evidence="1">F-box domain-containing protein</fullName>
    </recommendedName>
</protein>
<dbReference type="AlphaFoldDB" id="A0A1B6JP66"/>
<dbReference type="EMBL" id="GECU01006650">
    <property type="protein sequence ID" value="JAT01057.1"/>
    <property type="molecule type" value="Transcribed_RNA"/>
</dbReference>
<feature type="domain" description="F-box" evidence="1">
    <location>
        <begin position="1"/>
        <end position="49"/>
    </location>
</feature>
<name>A0A1B6JP66_9HEMI</name>
<dbReference type="InterPro" id="IPR036047">
    <property type="entry name" value="F-box-like_dom_sf"/>
</dbReference>
<reference evidence="2" key="1">
    <citation type="submission" date="2015-11" db="EMBL/GenBank/DDBJ databases">
        <title>De novo transcriptome assembly of four potential Pierce s Disease insect vectors from Arizona vineyards.</title>
        <authorList>
            <person name="Tassone E.E."/>
        </authorList>
    </citation>
    <scope>NUCLEOTIDE SEQUENCE</scope>
</reference>
<evidence type="ECO:0000313" key="2">
    <source>
        <dbReference type="EMBL" id="JAT01057.1"/>
    </source>
</evidence>
<dbReference type="InterPro" id="IPR001810">
    <property type="entry name" value="F-box_dom"/>
</dbReference>
<proteinExistence type="predicted"/>
<accession>A0A1B6JP66</accession>
<organism evidence="2">
    <name type="scientific">Homalodisca liturata</name>
    <dbReference type="NCBI Taxonomy" id="320908"/>
    <lineage>
        <taxon>Eukaryota</taxon>
        <taxon>Metazoa</taxon>
        <taxon>Ecdysozoa</taxon>
        <taxon>Arthropoda</taxon>
        <taxon>Hexapoda</taxon>
        <taxon>Insecta</taxon>
        <taxon>Pterygota</taxon>
        <taxon>Neoptera</taxon>
        <taxon>Paraneoptera</taxon>
        <taxon>Hemiptera</taxon>
        <taxon>Auchenorrhyncha</taxon>
        <taxon>Membracoidea</taxon>
        <taxon>Cicadellidae</taxon>
        <taxon>Cicadellinae</taxon>
        <taxon>Proconiini</taxon>
        <taxon>Homalodisca</taxon>
    </lineage>
</organism>
<dbReference type="PROSITE" id="PS50181">
    <property type="entry name" value="FBOX"/>
    <property type="match status" value="1"/>
</dbReference>
<dbReference type="SUPFAM" id="SSF81383">
    <property type="entry name" value="F-box domain"/>
    <property type="match status" value="1"/>
</dbReference>
<sequence>MTTLLDLPPEIIMKILGNLSYENVEKCRPTCQKFNDVGRHIMRMGMRKLAIRSQKLLKAFINKDHTSKKKKTMNMKRLNLGVRSLLSLEAIIRLADASSFHLVGSGVLPPFSGAMLDYINRAVTMITWRNPLIGEERLRNIYSGLVEIWTNGFRDYSRRKPYTTLPDEPLFLTLVDIFNTLPLTREHSKQTDYGVQIFYHLPEMFLVFDPDEYCCQETHASVKMLMRLLFIITKANQFYIEKNWQIGNYPNETNRSKITHVDGLLVFQIAYREETPSINLHNLNLDNDNILGFRVLVSTTDETGNSGFHILSSSRFPHVC</sequence>
<evidence type="ECO:0000259" key="1">
    <source>
        <dbReference type="PROSITE" id="PS50181"/>
    </source>
</evidence>
<dbReference type="Pfam" id="PF00646">
    <property type="entry name" value="F-box"/>
    <property type="match status" value="1"/>
</dbReference>
<gene>
    <name evidence="2" type="ORF">g.8652</name>
</gene>